<organism evidence="2 3">
    <name type="scientific">Pseudomonas agarici</name>
    <dbReference type="NCBI Taxonomy" id="46677"/>
    <lineage>
        <taxon>Bacteria</taxon>
        <taxon>Pseudomonadati</taxon>
        <taxon>Pseudomonadota</taxon>
        <taxon>Gammaproteobacteria</taxon>
        <taxon>Pseudomonadales</taxon>
        <taxon>Pseudomonadaceae</taxon>
        <taxon>Pseudomonas</taxon>
    </lineage>
</organism>
<dbReference type="Pfam" id="PF14588">
    <property type="entry name" value="YjgF_endoribonc"/>
    <property type="match status" value="1"/>
</dbReference>
<dbReference type="EMBL" id="CP014135">
    <property type="protein sequence ID" value="AMB86892.1"/>
    <property type="molecule type" value="Genomic_DNA"/>
</dbReference>
<feature type="domain" description="Endoribonuclease L-PSP/chorismate mutase-like" evidence="1">
    <location>
        <begin position="42"/>
        <end position="154"/>
    </location>
</feature>
<accession>A0A0X1T4K0</accession>
<reference evidence="2 3" key="1">
    <citation type="submission" date="2016-01" db="EMBL/GenBank/DDBJ databases">
        <authorList>
            <person name="McClelland M."/>
            <person name="Jain A."/>
            <person name="Saraogi P."/>
            <person name="Mendelson R."/>
            <person name="Westerman R."/>
            <person name="SanMiguel P."/>
            <person name="Csonka L."/>
        </authorList>
    </citation>
    <scope>NUCLEOTIDE SEQUENCE [LARGE SCALE GENOMIC DNA]</scope>
    <source>
        <strain evidence="2 3">NCPPB 2472</strain>
    </source>
</reference>
<gene>
    <name evidence="2" type="ORF">AWM79_16930</name>
</gene>
<dbReference type="Gene3D" id="3.30.1330.40">
    <property type="entry name" value="RutC-like"/>
    <property type="match status" value="1"/>
</dbReference>
<dbReference type="Proteomes" id="UP000063229">
    <property type="component" value="Chromosome"/>
</dbReference>
<dbReference type="SUPFAM" id="SSF55298">
    <property type="entry name" value="YjgF-like"/>
    <property type="match status" value="1"/>
</dbReference>
<dbReference type="AlphaFoldDB" id="A0A0X1T4K0"/>
<dbReference type="KEGG" id="pagb:AWM79_16930"/>
<name>A0A0X1T4K0_PSEAA</name>
<dbReference type="InterPro" id="IPR013813">
    <property type="entry name" value="Endoribo_LPSP/chorism_mut-like"/>
</dbReference>
<dbReference type="RefSeq" id="WP_017132706.1">
    <property type="nucleotide sequence ID" value="NZ_CP014135.1"/>
</dbReference>
<protein>
    <recommendedName>
        <fullName evidence="1">Endoribonuclease L-PSP/chorismate mutase-like domain-containing protein</fullName>
    </recommendedName>
</protein>
<sequence>MEVKLMSADERFITLANELGYDIYAENTLDDYCSPVLRRHDEVYASGLLPLLGNMLIFPGRVGADLSVAEGHQAAKITAMHGLALILQTIGSLDRIRALARVTVYVRSTENFTGLLEVANGASEIFRNVLGELGKHTRTTIGVYQLPENAAVQIDIVASVDGKARLL</sequence>
<keyword evidence="3" id="KW-1185">Reference proteome</keyword>
<dbReference type="PANTHER" id="PTHR43760:SF1">
    <property type="entry name" value="ENDORIBONUCLEASE L-PSP_CHORISMATE MUTASE-LIKE DOMAIN-CONTAINING PROTEIN"/>
    <property type="match status" value="1"/>
</dbReference>
<dbReference type="STRING" id="46677.AWM79_16930"/>
<dbReference type="PANTHER" id="PTHR43760">
    <property type="entry name" value="ENDORIBONUCLEASE-RELATED"/>
    <property type="match status" value="1"/>
</dbReference>
<dbReference type="InterPro" id="IPR035959">
    <property type="entry name" value="RutC-like_sf"/>
</dbReference>
<proteinExistence type="predicted"/>
<evidence type="ECO:0000313" key="3">
    <source>
        <dbReference type="Proteomes" id="UP000063229"/>
    </source>
</evidence>
<dbReference type="CDD" id="cd02199">
    <property type="entry name" value="YjgF_YER057c_UK114_like_1"/>
    <property type="match status" value="1"/>
</dbReference>
<evidence type="ECO:0000313" key="2">
    <source>
        <dbReference type="EMBL" id="AMB86892.1"/>
    </source>
</evidence>
<evidence type="ECO:0000259" key="1">
    <source>
        <dbReference type="Pfam" id="PF14588"/>
    </source>
</evidence>